<organism evidence="1 2">
    <name type="scientific">Geomonas silvestris</name>
    <dbReference type="NCBI Taxonomy" id="2740184"/>
    <lineage>
        <taxon>Bacteria</taxon>
        <taxon>Pseudomonadati</taxon>
        <taxon>Thermodesulfobacteriota</taxon>
        <taxon>Desulfuromonadia</taxon>
        <taxon>Geobacterales</taxon>
        <taxon>Geobacteraceae</taxon>
        <taxon>Geomonas</taxon>
    </lineage>
</organism>
<evidence type="ECO:0000313" key="2">
    <source>
        <dbReference type="Proteomes" id="UP000556026"/>
    </source>
</evidence>
<reference evidence="2" key="1">
    <citation type="submission" date="2020-06" db="EMBL/GenBank/DDBJ databases">
        <title>Draft genomic sequence of Geomonas sp. Red330.</title>
        <authorList>
            <person name="Itoh H."/>
            <person name="Zhenxing X."/>
            <person name="Ushijima N."/>
            <person name="Masuda Y."/>
            <person name="Shiratori Y."/>
            <person name="Senoo K."/>
        </authorList>
    </citation>
    <scope>NUCLEOTIDE SEQUENCE [LARGE SCALE GENOMIC DNA]</scope>
    <source>
        <strain evidence="2">Red330</strain>
    </source>
</reference>
<proteinExistence type="predicted"/>
<dbReference type="RefSeq" id="WP_183356664.1">
    <property type="nucleotide sequence ID" value="NZ_BLXX01000022.1"/>
</dbReference>
<name>A0A6V8MPA4_9BACT</name>
<dbReference type="Proteomes" id="UP000556026">
    <property type="component" value="Unassembled WGS sequence"/>
</dbReference>
<gene>
    <name evidence="1" type="ORF">GMST_42030</name>
</gene>
<keyword evidence="2" id="KW-1185">Reference proteome</keyword>
<comment type="caution">
    <text evidence="1">The sequence shown here is derived from an EMBL/GenBank/DDBJ whole genome shotgun (WGS) entry which is preliminary data.</text>
</comment>
<dbReference type="EMBL" id="BLXX01000022">
    <property type="protein sequence ID" value="GFO61878.1"/>
    <property type="molecule type" value="Genomic_DNA"/>
</dbReference>
<sequence>MNELKFDTTGPEVKFLAKAKVFLDTVFTLKVFKEDWREDKLGSRDVLQTARDWYQQTFERGLTGNRYDIAARNEARKTLGAHIQKILYYVAIIAEESDIQVLLASGVVTKKSKVRVRKTVKLAPAA</sequence>
<evidence type="ECO:0000313" key="1">
    <source>
        <dbReference type="EMBL" id="GFO61878.1"/>
    </source>
</evidence>
<dbReference type="AlphaFoldDB" id="A0A6V8MPA4"/>
<protein>
    <submittedName>
        <fullName evidence="1">Uncharacterized protein</fullName>
    </submittedName>
</protein>
<accession>A0A6V8MPA4</accession>